<protein>
    <submittedName>
        <fullName evidence="1">Uncharacterized protein</fullName>
    </submittedName>
</protein>
<evidence type="ECO:0000313" key="2">
    <source>
        <dbReference type="Proteomes" id="UP000037904"/>
    </source>
</evidence>
<name>A0A0M9EW85_FUSLA</name>
<comment type="caution">
    <text evidence="1">The sequence shown here is derived from an EMBL/GenBank/DDBJ whole genome shotgun (WGS) entry which is preliminary data.</text>
</comment>
<reference evidence="1 2" key="1">
    <citation type="submission" date="2015-04" db="EMBL/GenBank/DDBJ databases">
        <title>The draft genome sequence of Fusarium langsethiae, a T-2/HT-2 mycotoxin producer.</title>
        <authorList>
            <person name="Lysoe E."/>
            <person name="Divon H.H."/>
            <person name="Terzi V."/>
            <person name="Orru L."/>
            <person name="Lamontanara A."/>
            <person name="Kolseth A.-K."/>
            <person name="Frandsen R.J."/>
            <person name="Nielsen K."/>
            <person name="Thrane U."/>
        </authorList>
    </citation>
    <scope>NUCLEOTIDE SEQUENCE [LARGE SCALE GENOMIC DNA]</scope>
    <source>
        <strain evidence="1 2">Fl201059</strain>
    </source>
</reference>
<proteinExistence type="predicted"/>
<organism evidence="1 2">
    <name type="scientific">Fusarium langsethiae</name>
    <dbReference type="NCBI Taxonomy" id="179993"/>
    <lineage>
        <taxon>Eukaryota</taxon>
        <taxon>Fungi</taxon>
        <taxon>Dikarya</taxon>
        <taxon>Ascomycota</taxon>
        <taxon>Pezizomycotina</taxon>
        <taxon>Sordariomycetes</taxon>
        <taxon>Hypocreomycetidae</taxon>
        <taxon>Hypocreales</taxon>
        <taxon>Nectriaceae</taxon>
        <taxon>Fusarium</taxon>
    </lineage>
</organism>
<keyword evidence="2" id="KW-1185">Reference proteome</keyword>
<dbReference type="EMBL" id="JXCE01000114">
    <property type="protein sequence ID" value="KPA40952.1"/>
    <property type="molecule type" value="Genomic_DNA"/>
</dbReference>
<accession>A0A0M9EW85</accession>
<evidence type="ECO:0000313" key="1">
    <source>
        <dbReference type="EMBL" id="KPA40952.1"/>
    </source>
</evidence>
<dbReference type="AlphaFoldDB" id="A0A0M9EW85"/>
<dbReference type="Proteomes" id="UP000037904">
    <property type="component" value="Unassembled WGS sequence"/>
</dbReference>
<sequence length="228" mass="24963">MLTLPAFVFLLPSSDDSTLMGTAATFTAYDVFLSASLVPGDIQQSSEVGVELGPQEDKHISQCPLKGNDDIGDNPLCMPYHRTTIDRQSLTRRCQYSLSCDADLEIETLEPTLASLSRDSELATEAFAIGRDSKPSGKNAVKLAAFGCMVLQHLHGEDAGLSDKLEALKDLEAMLRPETGLILLPEQKQFMTAVNGTEVVLWLLSLSMLVTDVMDVFNRRVKVIDMRP</sequence>
<gene>
    <name evidence="1" type="ORF">FLAG1_06190</name>
</gene>